<gene>
    <name evidence="4" type="primary">LOC125543518</name>
</gene>
<dbReference type="Gramene" id="TuG1812G0300001936.01.T02">
    <property type="protein sequence ID" value="TuG1812G0300001936.01.T02"/>
    <property type="gene ID" value="TuG1812G0300001936.01"/>
</dbReference>
<name>A0A8R7TTK1_TRIUA</name>
<feature type="coiled-coil region" evidence="3">
    <location>
        <begin position="100"/>
        <end position="145"/>
    </location>
</feature>
<dbReference type="EnsemblPlants" id="TuG1812G0300001936.01.T02">
    <property type="protein sequence ID" value="TuG1812G0300001936.01.T02"/>
    <property type="gene ID" value="TuG1812G0300001936.01"/>
</dbReference>
<dbReference type="AlphaFoldDB" id="A0A8R7TTK1"/>
<evidence type="ECO:0000256" key="3">
    <source>
        <dbReference type="SAM" id="Coils"/>
    </source>
</evidence>
<keyword evidence="2 3" id="KW-0175">Coiled coil</keyword>
<dbReference type="Proteomes" id="UP000015106">
    <property type="component" value="Chromosome 3"/>
</dbReference>
<protein>
    <recommendedName>
        <fullName evidence="6">OPA3-like protein</fullName>
    </recommendedName>
</protein>
<evidence type="ECO:0000313" key="4">
    <source>
        <dbReference type="EnsemblPlants" id="TuG1812G0300001936.01.T02"/>
    </source>
</evidence>
<dbReference type="PANTHER" id="PTHR12499">
    <property type="entry name" value="OPTIC ATROPHY 3 PROTEIN OPA3"/>
    <property type="match status" value="1"/>
</dbReference>
<dbReference type="PANTHER" id="PTHR12499:SF0">
    <property type="entry name" value="OPTIC ATROPHY 3 PROTEIN"/>
    <property type="match status" value="1"/>
</dbReference>
<dbReference type="Pfam" id="PF07047">
    <property type="entry name" value="OPA3"/>
    <property type="match status" value="1"/>
</dbReference>
<keyword evidence="5" id="KW-1185">Reference proteome</keyword>
<sequence>MAALPVMKLGTLLLRTLSKPIANRLKSQAAVHPKFRDFIISIAQTNHRITTRIQRRIYGHATNVAIRPLDEEKAVQAATDLIGEGFIFSVAVAALIFEVQRSARSEARKEEARKQELEVELRQKEEILAKDLEDLKVKLAELERLAKGRGLSGILNFKGVNAADSSKEATPA</sequence>
<evidence type="ECO:0008006" key="6">
    <source>
        <dbReference type="Google" id="ProtNLM"/>
    </source>
</evidence>
<organism evidence="4 5">
    <name type="scientific">Triticum urartu</name>
    <name type="common">Red wild einkorn</name>
    <name type="synonym">Crithodium urartu</name>
    <dbReference type="NCBI Taxonomy" id="4572"/>
    <lineage>
        <taxon>Eukaryota</taxon>
        <taxon>Viridiplantae</taxon>
        <taxon>Streptophyta</taxon>
        <taxon>Embryophyta</taxon>
        <taxon>Tracheophyta</taxon>
        <taxon>Spermatophyta</taxon>
        <taxon>Magnoliopsida</taxon>
        <taxon>Liliopsida</taxon>
        <taxon>Poales</taxon>
        <taxon>Poaceae</taxon>
        <taxon>BOP clade</taxon>
        <taxon>Pooideae</taxon>
        <taxon>Triticodae</taxon>
        <taxon>Triticeae</taxon>
        <taxon>Triticinae</taxon>
        <taxon>Triticum</taxon>
    </lineage>
</organism>
<reference evidence="5" key="1">
    <citation type="journal article" date="2013" name="Nature">
        <title>Draft genome of the wheat A-genome progenitor Triticum urartu.</title>
        <authorList>
            <person name="Ling H.Q."/>
            <person name="Zhao S."/>
            <person name="Liu D."/>
            <person name="Wang J."/>
            <person name="Sun H."/>
            <person name="Zhang C."/>
            <person name="Fan H."/>
            <person name="Li D."/>
            <person name="Dong L."/>
            <person name="Tao Y."/>
            <person name="Gao C."/>
            <person name="Wu H."/>
            <person name="Li Y."/>
            <person name="Cui Y."/>
            <person name="Guo X."/>
            <person name="Zheng S."/>
            <person name="Wang B."/>
            <person name="Yu K."/>
            <person name="Liang Q."/>
            <person name="Yang W."/>
            <person name="Lou X."/>
            <person name="Chen J."/>
            <person name="Feng M."/>
            <person name="Jian J."/>
            <person name="Zhang X."/>
            <person name="Luo G."/>
            <person name="Jiang Y."/>
            <person name="Liu J."/>
            <person name="Wang Z."/>
            <person name="Sha Y."/>
            <person name="Zhang B."/>
            <person name="Wu H."/>
            <person name="Tang D."/>
            <person name="Shen Q."/>
            <person name="Xue P."/>
            <person name="Zou S."/>
            <person name="Wang X."/>
            <person name="Liu X."/>
            <person name="Wang F."/>
            <person name="Yang Y."/>
            <person name="An X."/>
            <person name="Dong Z."/>
            <person name="Zhang K."/>
            <person name="Zhang X."/>
            <person name="Luo M.C."/>
            <person name="Dvorak J."/>
            <person name="Tong Y."/>
            <person name="Wang J."/>
            <person name="Yang H."/>
            <person name="Li Z."/>
            <person name="Wang D."/>
            <person name="Zhang A."/>
            <person name="Wang J."/>
        </authorList>
    </citation>
    <scope>NUCLEOTIDE SEQUENCE</scope>
    <source>
        <strain evidence="5">cv. G1812</strain>
    </source>
</reference>
<proteinExistence type="inferred from homology"/>
<comment type="similarity">
    <text evidence="1">Belongs to the OPA3 family.</text>
</comment>
<evidence type="ECO:0000256" key="2">
    <source>
        <dbReference type="ARBA" id="ARBA00023054"/>
    </source>
</evidence>
<dbReference type="InterPro" id="IPR010754">
    <property type="entry name" value="OPA3-like"/>
</dbReference>
<evidence type="ECO:0000313" key="5">
    <source>
        <dbReference type="Proteomes" id="UP000015106"/>
    </source>
</evidence>
<evidence type="ECO:0000256" key="1">
    <source>
        <dbReference type="ARBA" id="ARBA00007584"/>
    </source>
</evidence>
<dbReference type="GO" id="GO:0019216">
    <property type="term" value="P:regulation of lipid metabolic process"/>
    <property type="evidence" value="ECO:0007669"/>
    <property type="project" value="TreeGrafter"/>
</dbReference>
<reference evidence="4" key="3">
    <citation type="submission" date="2022-06" db="UniProtKB">
        <authorList>
            <consortium name="EnsemblPlants"/>
        </authorList>
    </citation>
    <scope>IDENTIFICATION</scope>
</reference>
<reference evidence="4" key="2">
    <citation type="submission" date="2018-03" db="EMBL/GenBank/DDBJ databases">
        <title>The Triticum urartu genome reveals the dynamic nature of wheat genome evolution.</title>
        <authorList>
            <person name="Ling H."/>
            <person name="Ma B."/>
            <person name="Shi X."/>
            <person name="Liu H."/>
            <person name="Dong L."/>
            <person name="Sun H."/>
            <person name="Cao Y."/>
            <person name="Gao Q."/>
            <person name="Zheng S."/>
            <person name="Li Y."/>
            <person name="Yu Y."/>
            <person name="Du H."/>
            <person name="Qi M."/>
            <person name="Li Y."/>
            <person name="Yu H."/>
            <person name="Cui Y."/>
            <person name="Wang N."/>
            <person name="Chen C."/>
            <person name="Wu H."/>
            <person name="Zhao Y."/>
            <person name="Zhang J."/>
            <person name="Li Y."/>
            <person name="Zhou W."/>
            <person name="Zhang B."/>
            <person name="Hu W."/>
            <person name="Eijk M."/>
            <person name="Tang J."/>
            <person name="Witsenboer H."/>
            <person name="Zhao S."/>
            <person name="Li Z."/>
            <person name="Zhang A."/>
            <person name="Wang D."/>
            <person name="Liang C."/>
        </authorList>
    </citation>
    <scope>NUCLEOTIDE SEQUENCE [LARGE SCALE GENOMIC DNA]</scope>
    <source>
        <strain evidence="4">cv. G1812</strain>
    </source>
</reference>
<accession>A0A8R7TTK1</accession>
<dbReference type="GO" id="GO:0005739">
    <property type="term" value="C:mitochondrion"/>
    <property type="evidence" value="ECO:0007669"/>
    <property type="project" value="TreeGrafter"/>
</dbReference>